<evidence type="ECO:0000313" key="3">
    <source>
        <dbReference type="EMBL" id="MCW2307204.1"/>
    </source>
</evidence>
<dbReference type="RefSeq" id="WP_264600849.1">
    <property type="nucleotide sequence ID" value="NZ_JAOQNS010000003.1"/>
</dbReference>
<dbReference type="InterPro" id="IPR036938">
    <property type="entry name" value="PAP2/HPO_sf"/>
</dbReference>
<feature type="transmembrane region" description="Helical" evidence="1">
    <location>
        <begin position="27"/>
        <end position="44"/>
    </location>
</feature>
<dbReference type="Pfam" id="PF01569">
    <property type="entry name" value="PAP2"/>
    <property type="match status" value="1"/>
</dbReference>
<sequence>MHSIDFQNASRRGIVATATTTARYRPIAAILIVTAALSLFFNVFPDVDIAVSGVFYEPGVGFPLHHDPFLRRLRDLNPFLSWLLGLSAAAALLAWMLVERLRRHIDIRAPVFVLTSMALAPGLLVNVMLKGNWGRARPKNVDVFGGDHPFSPVWEIVDYCHTNCSFTSGEASTAAFLLVVVFLAPACWRLPATATVGALAAALSINRVAFGAHFLSDVLLSWTLTLAVTLTAYKLLYKKPPQWLQKPRLEAAFARLAAATAALARRIARGAGRLRAHSRDLLR</sequence>
<dbReference type="Proteomes" id="UP001209755">
    <property type="component" value="Unassembled WGS sequence"/>
</dbReference>
<gene>
    <name evidence="3" type="ORF">M2319_001526</name>
</gene>
<keyword evidence="1" id="KW-0472">Membrane</keyword>
<dbReference type="CDD" id="cd03396">
    <property type="entry name" value="PAP2_like_6"/>
    <property type="match status" value="1"/>
</dbReference>
<evidence type="ECO:0000256" key="1">
    <source>
        <dbReference type="SAM" id="Phobius"/>
    </source>
</evidence>
<feature type="domain" description="Phosphatidic acid phosphatase type 2/haloperoxidase" evidence="2">
    <location>
        <begin position="112"/>
        <end position="239"/>
    </location>
</feature>
<protein>
    <submittedName>
        <fullName evidence="3">Membrane-associated PAP2 superfamily phosphatase</fullName>
    </submittedName>
</protein>
<organism evidence="3 4">
    <name type="scientific">Rhodobium gokarnense</name>
    <dbReference type="NCBI Taxonomy" id="364296"/>
    <lineage>
        <taxon>Bacteria</taxon>
        <taxon>Pseudomonadati</taxon>
        <taxon>Pseudomonadota</taxon>
        <taxon>Alphaproteobacteria</taxon>
        <taxon>Hyphomicrobiales</taxon>
        <taxon>Rhodobiaceae</taxon>
        <taxon>Rhodobium</taxon>
    </lineage>
</organism>
<dbReference type="EMBL" id="JAOQNS010000003">
    <property type="protein sequence ID" value="MCW2307204.1"/>
    <property type="molecule type" value="Genomic_DNA"/>
</dbReference>
<feature type="transmembrane region" description="Helical" evidence="1">
    <location>
        <begin position="171"/>
        <end position="188"/>
    </location>
</feature>
<dbReference type="InterPro" id="IPR000326">
    <property type="entry name" value="PAP2/HPO"/>
</dbReference>
<evidence type="ECO:0000259" key="2">
    <source>
        <dbReference type="Pfam" id="PF01569"/>
    </source>
</evidence>
<reference evidence="4" key="1">
    <citation type="submission" date="2023-07" db="EMBL/GenBank/DDBJ databases">
        <title>Genome sequencing of Purple Non-Sulfur Bacteria from various extreme environments.</title>
        <authorList>
            <person name="Mayer M."/>
        </authorList>
    </citation>
    <scope>NUCLEOTIDE SEQUENCE [LARGE SCALE GENOMIC DNA]</scope>
    <source>
        <strain evidence="4">DSM 17935</strain>
    </source>
</reference>
<evidence type="ECO:0000313" key="4">
    <source>
        <dbReference type="Proteomes" id="UP001209755"/>
    </source>
</evidence>
<feature type="transmembrane region" description="Helical" evidence="1">
    <location>
        <begin position="79"/>
        <end position="98"/>
    </location>
</feature>
<keyword evidence="4" id="KW-1185">Reference proteome</keyword>
<proteinExistence type="predicted"/>
<keyword evidence="1" id="KW-1133">Transmembrane helix</keyword>
<accession>A0ABT3HA27</accession>
<name>A0ABT3HA27_9HYPH</name>
<keyword evidence="1" id="KW-0812">Transmembrane</keyword>
<comment type="caution">
    <text evidence="3">The sequence shown here is derived from an EMBL/GenBank/DDBJ whole genome shotgun (WGS) entry which is preliminary data.</text>
</comment>
<dbReference type="SUPFAM" id="SSF48317">
    <property type="entry name" value="Acid phosphatase/Vanadium-dependent haloperoxidase"/>
    <property type="match status" value="1"/>
</dbReference>
<feature type="transmembrane region" description="Helical" evidence="1">
    <location>
        <begin position="219"/>
        <end position="237"/>
    </location>
</feature>
<dbReference type="Gene3D" id="1.20.144.10">
    <property type="entry name" value="Phosphatidic acid phosphatase type 2/haloperoxidase"/>
    <property type="match status" value="1"/>
</dbReference>